<evidence type="ECO:0000313" key="2">
    <source>
        <dbReference type="EMBL" id="EEN60778.1"/>
    </source>
</evidence>
<evidence type="ECO:0000256" key="1">
    <source>
        <dbReference type="SAM" id="MobiDB-lite"/>
    </source>
</evidence>
<proteinExistence type="predicted"/>
<protein>
    <submittedName>
        <fullName evidence="2">Uncharacterized protein</fullName>
    </submittedName>
</protein>
<sequence length="151" mass="16407">MSHDEVLAALKPNPMYAGVGVPPIDHTSTAMTHVQGQTRQDQSQATTECNTNTVDVVEVSDHDQTGLGQSLAITEARNPSYGTGQIDSMQSPLYKVVEQIDSMQNPLYKVVAAVVTSDHDNQYEDIDKQHNQTGQVQSQAITESNTTPQLP</sequence>
<organism>
    <name type="scientific">Branchiostoma floridae</name>
    <name type="common">Florida lancelet</name>
    <name type="synonym">Amphioxus</name>
    <dbReference type="NCBI Taxonomy" id="7739"/>
    <lineage>
        <taxon>Eukaryota</taxon>
        <taxon>Metazoa</taxon>
        <taxon>Chordata</taxon>
        <taxon>Cephalochordata</taxon>
        <taxon>Leptocardii</taxon>
        <taxon>Amphioxiformes</taxon>
        <taxon>Branchiostomatidae</taxon>
        <taxon>Branchiostoma</taxon>
    </lineage>
</organism>
<gene>
    <name evidence="2" type="ORF">BRAFLDRAFT_70617</name>
</gene>
<feature type="compositionally biased region" description="Polar residues" evidence="1">
    <location>
        <begin position="131"/>
        <end position="151"/>
    </location>
</feature>
<name>C3YFX3_BRAFL</name>
<reference evidence="2" key="1">
    <citation type="journal article" date="2008" name="Nature">
        <title>The amphioxus genome and the evolution of the chordate karyotype.</title>
        <authorList>
            <consortium name="US DOE Joint Genome Institute (JGI-PGF)"/>
            <person name="Putnam N.H."/>
            <person name="Butts T."/>
            <person name="Ferrier D.E.K."/>
            <person name="Furlong R.F."/>
            <person name="Hellsten U."/>
            <person name="Kawashima T."/>
            <person name="Robinson-Rechavi M."/>
            <person name="Shoguchi E."/>
            <person name="Terry A."/>
            <person name="Yu J.-K."/>
            <person name="Benito-Gutierrez E.L."/>
            <person name="Dubchak I."/>
            <person name="Garcia-Fernandez J."/>
            <person name="Gibson-Brown J.J."/>
            <person name="Grigoriev I.V."/>
            <person name="Horton A.C."/>
            <person name="de Jong P.J."/>
            <person name="Jurka J."/>
            <person name="Kapitonov V.V."/>
            <person name="Kohara Y."/>
            <person name="Kuroki Y."/>
            <person name="Lindquist E."/>
            <person name="Lucas S."/>
            <person name="Osoegawa K."/>
            <person name="Pennacchio L.A."/>
            <person name="Salamov A.A."/>
            <person name="Satou Y."/>
            <person name="Sauka-Spengler T."/>
            <person name="Schmutz J."/>
            <person name="Shin-I T."/>
            <person name="Toyoda A."/>
            <person name="Bronner-Fraser M."/>
            <person name="Fujiyama A."/>
            <person name="Holland L.Z."/>
            <person name="Holland P.W.H."/>
            <person name="Satoh N."/>
            <person name="Rokhsar D.S."/>
        </authorList>
    </citation>
    <scope>NUCLEOTIDE SEQUENCE [LARGE SCALE GENOMIC DNA]</scope>
    <source>
        <strain evidence="2">S238N-H82</strain>
        <tissue evidence="2">Testes</tissue>
    </source>
</reference>
<dbReference type="AlphaFoldDB" id="C3YFX3"/>
<accession>C3YFX3</accession>
<dbReference type="EMBL" id="GG666510">
    <property type="protein sequence ID" value="EEN60778.1"/>
    <property type="molecule type" value="Genomic_DNA"/>
</dbReference>
<feature type="region of interest" description="Disordered" evidence="1">
    <location>
        <begin position="128"/>
        <end position="151"/>
    </location>
</feature>
<dbReference type="InParanoid" id="C3YFX3"/>